<evidence type="ECO:0000313" key="2">
    <source>
        <dbReference type="Proteomes" id="UP001611075"/>
    </source>
</evidence>
<comment type="caution">
    <text evidence="1">The sequence shown here is derived from an EMBL/GenBank/DDBJ whole genome shotgun (WGS) entry which is preliminary data.</text>
</comment>
<reference evidence="1 2" key="1">
    <citation type="submission" date="2024-10" db="EMBL/GenBank/DDBJ databases">
        <title>The Natural Products Discovery Center: Release of the First 8490 Sequenced Strains for Exploring Actinobacteria Biosynthetic Diversity.</title>
        <authorList>
            <person name="Kalkreuter E."/>
            <person name="Kautsar S.A."/>
            <person name="Yang D."/>
            <person name="Bader C.D."/>
            <person name="Teijaro C.N."/>
            <person name="Fluegel L."/>
            <person name="Davis C.M."/>
            <person name="Simpson J.R."/>
            <person name="Lauterbach L."/>
            <person name="Steele A.D."/>
            <person name="Gui C."/>
            <person name="Meng S."/>
            <person name="Li G."/>
            <person name="Viehrig K."/>
            <person name="Ye F."/>
            <person name="Su P."/>
            <person name="Kiefer A.F."/>
            <person name="Nichols A."/>
            <person name="Cepeda A.J."/>
            <person name="Yan W."/>
            <person name="Fan B."/>
            <person name="Jiang Y."/>
            <person name="Adhikari A."/>
            <person name="Zheng C.-J."/>
            <person name="Schuster L."/>
            <person name="Cowan T.M."/>
            <person name="Smanski M.J."/>
            <person name="Chevrette M.G."/>
            <person name="De Carvalho L.P.S."/>
            <person name="Shen B."/>
        </authorList>
    </citation>
    <scope>NUCLEOTIDE SEQUENCE [LARGE SCALE GENOMIC DNA]</scope>
    <source>
        <strain evidence="1 2">NPDC021253</strain>
    </source>
</reference>
<sequence length="117" mass="13473">MLRARSQTVGPWESFGLCPYGAYYLIFPLHEPAGRIPWVATEKDYTGDDYGMLRARSEAIGTWEQFTITWHGSGPDYITIKARANDRYVTTERNWTGSRFGMLRARSTTAGPWERFQ</sequence>
<proteinExistence type="predicted"/>
<dbReference type="InterPro" id="IPR008999">
    <property type="entry name" value="Actin-crosslinking"/>
</dbReference>
<protein>
    <submittedName>
        <fullName evidence="1">Fascin domain-containing protein</fullName>
    </submittedName>
</protein>
<dbReference type="CDD" id="cd00257">
    <property type="entry name" value="beta-trefoil_FSCN-like"/>
    <property type="match status" value="1"/>
</dbReference>
<dbReference type="SUPFAM" id="SSF50405">
    <property type="entry name" value="Actin-crosslinking proteins"/>
    <property type="match status" value="1"/>
</dbReference>
<dbReference type="EMBL" id="JBIRPU010000037">
    <property type="protein sequence ID" value="MFI0796882.1"/>
    <property type="molecule type" value="Genomic_DNA"/>
</dbReference>
<organism evidence="1 2">
    <name type="scientific">Micromonospora rubida</name>
    <dbReference type="NCBI Taxonomy" id="2697657"/>
    <lineage>
        <taxon>Bacteria</taxon>
        <taxon>Bacillati</taxon>
        <taxon>Actinomycetota</taxon>
        <taxon>Actinomycetes</taxon>
        <taxon>Micromonosporales</taxon>
        <taxon>Micromonosporaceae</taxon>
        <taxon>Micromonospora</taxon>
    </lineage>
</organism>
<dbReference type="Proteomes" id="UP001611075">
    <property type="component" value="Unassembled WGS sequence"/>
</dbReference>
<name>A0ABW7SX63_9ACTN</name>
<accession>A0ABW7SX63</accession>
<dbReference type="RefSeq" id="WP_396685412.1">
    <property type="nucleotide sequence ID" value="NZ_JBIRPU010000037.1"/>
</dbReference>
<gene>
    <name evidence="1" type="ORF">ACH4OY_29985</name>
</gene>
<evidence type="ECO:0000313" key="1">
    <source>
        <dbReference type="EMBL" id="MFI0796882.1"/>
    </source>
</evidence>
<keyword evidence="2" id="KW-1185">Reference proteome</keyword>
<dbReference type="Gene3D" id="2.80.10.50">
    <property type="match status" value="1"/>
</dbReference>